<dbReference type="Pfam" id="PF20434">
    <property type="entry name" value="BD-FAE"/>
    <property type="match status" value="1"/>
</dbReference>
<dbReference type="RefSeq" id="WP_330958453.1">
    <property type="nucleotide sequence ID" value="NZ_JAZGJQ010000007.1"/>
</dbReference>
<keyword evidence="4" id="KW-1185">Reference proteome</keyword>
<dbReference type="NCBIfam" id="NF041555">
    <property type="entry name" value="tannase_A"/>
    <property type="match status" value="1"/>
</dbReference>
<name>A0ABU7RAQ5_9ACTN</name>
<evidence type="ECO:0000259" key="2">
    <source>
        <dbReference type="Pfam" id="PF20434"/>
    </source>
</evidence>
<dbReference type="PROSITE" id="PS51318">
    <property type="entry name" value="TAT"/>
    <property type="match status" value="1"/>
</dbReference>
<comment type="caution">
    <text evidence="3">The sequence shown here is derived from an EMBL/GenBank/DDBJ whole genome shotgun (WGS) entry which is preliminary data.</text>
</comment>
<accession>A0ABU7RAQ5</accession>
<gene>
    <name evidence="3" type="ORF">VXJ25_06785</name>
</gene>
<dbReference type="EMBL" id="JAZGJQ010000007">
    <property type="protein sequence ID" value="MEE6147684.1"/>
    <property type="molecule type" value="Genomic_DNA"/>
</dbReference>
<dbReference type="InterPro" id="IPR049492">
    <property type="entry name" value="BD-FAE-like_dom"/>
</dbReference>
<feature type="domain" description="BD-FAE-like" evidence="2">
    <location>
        <begin position="182"/>
        <end position="236"/>
    </location>
</feature>
<protein>
    <submittedName>
        <fullName evidence="3">Subtype A tannase</fullName>
    </submittedName>
</protein>
<evidence type="ECO:0000313" key="3">
    <source>
        <dbReference type="EMBL" id="MEE6147684.1"/>
    </source>
</evidence>
<dbReference type="InterPro" id="IPR029058">
    <property type="entry name" value="AB_hydrolase_fold"/>
</dbReference>
<proteinExistence type="predicted"/>
<reference evidence="3 4" key="1">
    <citation type="submission" date="2024-01" db="EMBL/GenBank/DDBJ databases">
        <title>Description of Olsenella sp. nov., isolated from pig feces.</title>
        <authorList>
            <person name="Chang Y.-H."/>
        </authorList>
    </citation>
    <scope>NUCLEOTIDE SEQUENCE [LARGE SCALE GENOMIC DNA]</scope>
    <source>
        <strain evidence="3 4">YH-ols2223</strain>
    </source>
</reference>
<organism evidence="3 4">
    <name type="scientific">Olsenella absiana</name>
    <dbReference type="NCBI Taxonomy" id="3115222"/>
    <lineage>
        <taxon>Bacteria</taxon>
        <taxon>Bacillati</taxon>
        <taxon>Actinomycetota</taxon>
        <taxon>Coriobacteriia</taxon>
        <taxon>Coriobacteriales</taxon>
        <taxon>Atopobiaceae</taxon>
        <taxon>Olsenella</taxon>
    </lineage>
</organism>
<dbReference type="PROSITE" id="PS51257">
    <property type="entry name" value="PROKAR_LIPOPROTEIN"/>
    <property type="match status" value="1"/>
</dbReference>
<evidence type="ECO:0000313" key="4">
    <source>
        <dbReference type="Proteomes" id="UP001332931"/>
    </source>
</evidence>
<dbReference type="SUPFAM" id="SSF53474">
    <property type="entry name" value="alpha/beta-Hydrolases"/>
    <property type="match status" value="1"/>
</dbReference>
<evidence type="ECO:0000256" key="1">
    <source>
        <dbReference type="SAM" id="MobiDB-lite"/>
    </source>
</evidence>
<dbReference type="Proteomes" id="UP001332931">
    <property type="component" value="Unassembled WGS sequence"/>
</dbReference>
<feature type="region of interest" description="Disordered" evidence="1">
    <location>
        <begin position="400"/>
        <end position="435"/>
    </location>
</feature>
<dbReference type="InterPro" id="IPR048121">
    <property type="entry name" value="Tannase_A"/>
</dbReference>
<dbReference type="InterPro" id="IPR006311">
    <property type="entry name" value="TAT_signal"/>
</dbReference>
<sequence>MGCTRREFVGLSAMAAALGLGACANLREQQPESSDAEQPQQPQVDLNEFEKLKLDEGAWKYDSTNDVYYQLGLVYCKTPVATAYQSLAIFVPGAYFSVTAKGDTYTCTVNPDAKVGSFTPATAPVLMPINSGNLSPQASPTAYSYNGLDAYLKAGFVYVYAGFRGRSSGYESGSKDVYPGGAPWPVVDLKAAVRYLRYNASKLPFAPDRIFTFGFGAGGGVSALLGSAGDAEQYGTYLDKIGAATHDAEGNNLSDATFGSASWCPILSYDTADAAYEWNMGQYASEDTRADGTWTKLLSNDLAAAYASFVNGCDLRDSDDQALTLDETSGEVYADGTYYSYLLTELEDAAKAFFSGTAFPYTYTPQRLTTASFPGDPNLQSTGSGTTEVDAVTDDQATAEAAADAAAGASGSASSGDAASAPDAASSNNATAAGATPGTKVQSVVYGSAEEYVAALNGDSRWLTYNQSRGTVRISSVGDFVTHLKKPTKKVCAFDATDRSSYSNQLFGINDASSLHYSQQISELLAANQDTYATGSGWDAAYVTDWSGDLVRKDSLDNDMATRVKMFNPLFYLSGAYDGYGKATVAPHWRINSGLFQTDTSLCSEANLALALSHYDGVKDVAFTPVWGQGHVLAERTGTAQDNLIAWVEECCQ</sequence>
<dbReference type="Gene3D" id="3.40.50.1820">
    <property type="entry name" value="alpha/beta hydrolase"/>
    <property type="match status" value="1"/>
</dbReference>